<reference evidence="1 2" key="1">
    <citation type="journal article" date="2004" name="Proc. Natl. Acad. Sci. U.S.A.">
        <title>The complete genomic sequence of Nocardia farcinica IFM 10152.</title>
        <authorList>
            <person name="Ishikawa J."/>
            <person name="Yamashita A."/>
            <person name="Mikami Y."/>
            <person name="Hoshino Y."/>
            <person name="Kurita H."/>
            <person name="Hotta K."/>
            <person name="Shiba T."/>
            <person name="Hattori M."/>
        </authorList>
    </citation>
    <scope>NUCLEOTIDE SEQUENCE [LARGE SCALE GENOMIC DNA]</scope>
    <source>
        <strain evidence="1 2">IFM 10152</strain>
    </source>
</reference>
<dbReference type="EMBL" id="AP006618">
    <property type="protein sequence ID" value="BAD58788.1"/>
    <property type="molecule type" value="Genomic_DNA"/>
</dbReference>
<sequence length="73" mass="8277">MTQQKPWAIRQLTADEVHGWPLGDLIHHEAVDCVCGPERHAITNRATGRIDGWLIRHHSLDGRERETSDAEDA</sequence>
<proteinExistence type="predicted"/>
<organism evidence="1 2">
    <name type="scientific">Nocardia farcinica (strain IFM 10152)</name>
    <dbReference type="NCBI Taxonomy" id="247156"/>
    <lineage>
        <taxon>Bacteria</taxon>
        <taxon>Bacillati</taxon>
        <taxon>Actinomycetota</taxon>
        <taxon>Actinomycetes</taxon>
        <taxon>Mycobacteriales</taxon>
        <taxon>Nocardiaceae</taxon>
        <taxon>Nocardia</taxon>
    </lineage>
</organism>
<keyword evidence="2" id="KW-1185">Reference proteome</keyword>
<dbReference type="GeneID" id="61134615"/>
<dbReference type="KEGG" id="nfa:NFA_39400"/>
<dbReference type="STRING" id="247156.NFA_39400"/>
<dbReference type="OrthoDB" id="4775030at2"/>
<accession>Q5YSQ3</accession>
<name>Q5YSQ3_NOCFA</name>
<dbReference type="HOGENOM" id="CLU_2701048_0_0_11"/>
<evidence type="ECO:0000313" key="1">
    <source>
        <dbReference type="EMBL" id="BAD58788.1"/>
    </source>
</evidence>
<dbReference type="RefSeq" id="WP_011210473.1">
    <property type="nucleotide sequence ID" value="NC_006361.1"/>
</dbReference>
<protein>
    <submittedName>
        <fullName evidence="1">Uncharacterized protein</fullName>
    </submittedName>
</protein>
<dbReference type="Proteomes" id="UP000006820">
    <property type="component" value="Chromosome"/>
</dbReference>
<evidence type="ECO:0000313" key="2">
    <source>
        <dbReference type="Proteomes" id="UP000006820"/>
    </source>
</evidence>
<gene>
    <name evidence="1" type="ordered locus">NFA_39400</name>
</gene>
<dbReference type="AlphaFoldDB" id="Q5YSQ3"/>